<reference evidence="1 2" key="1">
    <citation type="journal article" date="2019" name="Sci. Rep.">
        <title>Orb-weaving spider Araneus ventricosus genome elucidates the spidroin gene catalogue.</title>
        <authorList>
            <person name="Kono N."/>
            <person name="Nakamura H."/>
            <person name="Ohtoshi R."/>
            <person name="Moran D.A.P."/>
            <person name="Shinohara A."/>
            <person name="Yoshida Y."/>
            <person name="Fujiwara M."/>
            <person name="Mori M."/>
            <person name="Tomita M."/>
            <person name="Arakawa K."/>
        </authorList>
    </citation>
    <scope>NUCLEOTIDE SEQUENCE [LARGE SCALE GENOMIC DNA]</scope>
</reference>
<dbReference type="AlphaFoldDB" id="A0A4Y2ENW6"/>
<proteinExistence type="predicted"/>
<comment type="caution">
    <text evidence="1">The sequence shown here is derived from an EMBL/GenBank/DDBJ whole genome shotgun (WGS) entry which is preliminary data.</text>
</comment>
<protein>
    <submittedName>
        <fullName evidence="1">Uncharacterized protein</fullName>
    </submittedName>
</protein>
<keyword evidence="2" id="KW-1185">Reference proteome</keyword>
<sequence length="254" mass="28883">MQDAIQSVHWKKEQVTIHPFLAYVKDTANDKLKPIPMCVISDHLVYDTTFWTFQKVIVQDLIKEVPQIKYIKYFSDGSSAQYKNFKNFINLCHNEKDHGAKAEWHFFASCHGKGACDGTGGIIKCMATKASHQRPYKDQILNASDLYKFTKDSIKGIKTFFVEKSEIEISHCQLAIRYQTIDTIKGTRPNHSFVPINETQLLVSRVSDSTTTFIATLGSKTMLLTFQNEQYCYNHGKSLPSNASLMVGKRVLQG</sequence>
<dbReference type="Proteomes" id="UP000499080">
    <property type="component" value="Unassembled WGS sequence"/>
</dbReference>
<dbReference type="EMBL" id="BGPR01000671">
    <property type="protein sequence ID" value="GBM30952.1"/>
    <property type="molecule type" value="Genomic_DNA"/>
</dbReference>
<accession>A0A4Y2ENW6</accession>
<dbReference type="PANTHER" id="PTHR46601:SF1">
    <property type="entry name" value="ADF-H DOMAIN-CONTAINING PROTEIN"/>
    <property type="match status" value="1"/>
</dbReference>
<name>A0A4Y2ENW6_ARAVE</name>
<evidence type="ECO:0000313" key="2">
    <source>
        <dbReference type="Proteomes" id="UP000499080"/>
    </source>
</evidence>
<evidence type="ECO:0000313" key="1">
    <source>
        <dbReference type="EMBL" id="GBM30952.1"/>
    </source>
</evidence>
<organism evidence="1 2">
    <name type="scientific">Araneus ventricosus</name>
    <name type="common">Orbweaver spider</name>
    <name type="synonym">Epeira ventricosa</name>
    <dbReference type="NCBI Taxonomy" id="182803"/>
    <lineage>
        <taxon>Eukaryota</taxon>
        <taxon>Metazoa</taxon>
        <taxon>Ecdysozoa</taxon>
        <taxon>Arthropoda</taxon>
        <taxon>Chelicerata</taxon>
        <taxon>Arachnida</taxon>
        <taxon>Araneae</taxon>
        <taxon>Araneomorphae</taxon>
        <taxon>Entelegynae</taxon>
        <taxon>Araneoidea</taxon>
        <taxon>Araneidae</taxon>
        <taxon>Araneus</taxon>
    </lineage>
</organism>
<gene>
    <name evidence="1" type="ORF">AVEN_9826_1</name>
</gene>
<dbReference type="PANTHER" id="PTHR46601">
    <property type="entry name" value="ULP_PROTEASE DOMAIN-CONTAINING PROTEIN"/>
    <property type="match status" value="1"/>
</dbReference>
<dbReference type="OrthoDB" id="6375801at2759"/>